<reference evidence="2" key="1">
    <citation type="journal article" date="2022" name="Mol. Ecol. Resour.">
        <title>The genomes of chicory, endive, great burdock and yacon provide insights into Asteraceae palaeo-polyploidization history and plant inulin production.</title>
        <authorList>
            <person name="Fan W."/>
            <person name="Wang S."/>
            <person name="Wang H."/>
            <person name="Wang A."/>
            <person name="Jiang F."/>
            <person name="Liu H."/>
            <person name="Zhao H."/>
            <person name="Xu D."/>
            <person name="Zhang Y."/>
        </authorList>
    </citation>
    <scope>NUCLEOTIDE SEQUENCE [LARGE SCALE GENOMIC DNA]</scope>
    <source>
        <strain evidence="2">cv. Yunnan</strain>
    </source>
</reference>
<dbReference type="Proteomes" id="UP001056120">
    <property type="component" value="Linkage Group LG17"/>
</dbReference>
<proteinExistence type="predicted"/>
<evidence type="ECO:0000313" key="1">
    <source>
        <dbReference type="EMBL" id="KAI3762541.1"/>
    </source>
</evidence>
<name>A0ACB9EUZ9_9ASTR</name>
<protein>
    <submittedName>
        <fullName evidence="1">Uncharacterized protein</fullName>
    </submittedName>
</protein>
<sequence length="209" mass="23524">MHIATDIICGFPGETDEDFAETVNLIKEYKFSQVHISQFYPRPGTCIFSSPKSNDPNQIIFFSSKNSFSVFYSLLALNQNQASVTSALLKESEASVFSENQHQQFFLIQKHNGFRMEEDDVQDDDDLVFVGEDLTWDDVNIASGANEPIRVTRASNVARDEGSGPSRSDKGKKHALYDEDDEIEEDIEVVDDEGDEPAFGNYDDMINID</sequence>
<evidence type="ECO:0000313" key="2">
    <source>
        <dbReference type="Proteomes" id="UP001056120"/>
    </source>
</evidence>
<dbReference type="EMBL" id="CM042034">
    <property type="protein sequence ID" value="KAI3762541.1"/>
    <property type="molecule type" value="Genomic_DNA"/>
</dbReference>
<comment type="caution">
    <text evidence="1">The sequence shown here is derived from an EMBL/GenBank/DDBJ whole genome shotgun (WGS) entry which is preliminary data.</text>
</comment>
<reference evidence="1 2" key="2">
    <citation type="journal article" date="2022" name="Mol. Ecol. Resour.">
        <title>The genomes of chicory, endive, great burdock and yacon provide insights into Asteraceae paleo-polyploidization history and plant inulin production.</title>
        <authorList>
            <person name="Fan W."/>
            <person name="Wang S."/>
            <person name="Wang H."/>
            <person name="Wang A."/>
            <person name="Jiang F."/>
            <person name="Liu H."/>
            <person name="Zhao H."/>
            <person name="Xu D."/>
            <person name="Zhang Y."/>
        </authorList>
    </citation>
    <scope>NUCLEOTIDE SEQUENCE [LARGE SCALE GENOMIC DNA]</scope>
    <source>
        <strain evidence="2">cv. Yunnan</strain>
        <tissue evidence="1">Leaves</tissue>
    </source>
</reference>
<accession>A0ACB9EUZ9</accession>
<organism evidence="1 2">
    <name type="scientific">Smallanthus sonchifolius</name>
    <dbReference type="NCBI Taxonomy" id="185202"/>
    <lineage>
        <taxon>Eukaryota</taxon>
        <taxon>Viridiplantae</taxon>
        <taxon>Streptophyta</taxon>
        <taxon>Embryophyta</taxon>
        <taxon>Tracheophyta</taxon>
        <taxon>Spermatophyta</taxon>
        <taxon>Magnoliopsida</taxon>
        <taxon>eudicotyledons</taxon>
        <taxon>Gunneridae</taxon>
        <taxon>Pentapetalae</taxon>
        <taxon>asterids</taxon>
        <taxon>campanulids</taxon>
        <taxon>Asterales</taxon>
        <taxon>Asteraceae</taxon>
        <taxon>Asteroideae</taxon>
        <taxon>Heliantheae alliance</taxon>
        <taxon>Millerieae</taxon>
        <taxon>Smallanthus</taxon>
    </lineage>
</organism>
<keyword evidence="2" id="KW-1185">Reference proteome</keyword>
<gene>
    <name evidence="1" type="ORF">L1987_52972</name>
</gene>